<dbReference type="RefSeq" id="WP_126778387.1">
    <property type="nucleotide sequence ID" value="NZ_NGJU01000003.1"/>
</dbReference>
<reference evidence="9 10" key="1">
    <citation type="submission" date="2017-05" db="EMBL/GenBank/DDBJ databases">
        <title>Vagococcus spp. assemblies.</title>
        <authorList>
            <person name="Gulvik C.A."/>
        </authorList>
    </citation>
    <scope>NUCLEOTIDE SEQUENCE [LARGE SCALE GENOMIC DNA]</scope>
    <source>
        <strain evidence="9 10">NCFB 2777</strain>
    </source>
</reference>
<dbReference type="GeneID" id="98567285"/>
<dbReference type="PANTHER" id="PTHR30075">
    <property type="entry name" value="GLYCYL-TRNA SYNTHETASE"/>
    <property type="match status" value="1"/>
</dbReference>
<keyword evidence="3 8" id="KW-0547">Nucleotide-binding</keyword>
<dbReference type="SUPFAM" id="SSF109604">
    <property type="entry name" value="HD-domain/PDEase-like"/>
    <property type="match status" value="1"/>
</dbReference>
<evidence type="ECO:0000256" key="4">
    <source>
        <dbReference type="ARBA" id="ARBA00022840"/>
    </source>
</evidence>
<keyword evidence="4 8" id="KW-0067">ATP-binding</keyword>
<dbReference type="InterPro" id="IPR015944">
    <property type="entry name" value="Gly-tRNA-synth_bsu"/>
</dbReference>
<dbReference type="GO" id="GO:0004820">
    <property type="term" value="F:glycine-tRNA ligase activity"/>
    <property type="evidence" value="ECO:0007669"/>
    <property type="project" value="UniProtKB-UniRule"/>
</dbReference>
<gene>
    <name evidence="8" type="primary">glyS</name>
    <name evidence="9" type="ORF">CBF35_02815</name>
</gene>
<keyword evidence="10" id="KW-1185">Reference proteome</keyword>
<dbReference type="GO" id="GO:0005524">
    <property type="term" value="F:ATP binding"/>
    <property type="evidence" value="ECO:0007669"/>
    <property type="project" value="UniProtKB-UniRule"/>
</dbReference>
<accession>A0A429ZTZ2</accession>
<dbReference type="AlphaFoldDB" id="A0A429ZTZ2"/>
<dbReference type="InterPro" id="IPR006194">
    <property type="entry name" value="Gly-tRNA-synth_heterodimer"/>
</dbReference>
<dbReference type="PRINTS" id="PR01045">
    <property type="entry name" value="TRNASYNTHGB"/>
</dbReference>
<proteinExistence type="inferred from homology"/>
<comment type="catalytic activity">
    <reaction evidence="7 8">
        <text>tRNA(Gly) + glycine + ATP = glycyl-tRNA(Gly) + AMP + diphosphate</text>
        <dbReference type="Rhea" id="RHEA:16013"/>
        <dbReference type="Rhea" id="RHEA-COMP:9664"/>
        <dbReference type="Rhea" id="RHEA-COMP:9683"/>
        <dbReference type="ChEBI" id="CHEBI:30616"/>
        <dbReference type="ChEBI" id="CHEBI:33019"/>
        <dbReference type="ChEBI" id="CHEBI:57305"/>
        <dbReference type="ChEBI" id="CHEBI:78442"/>
        <dbReference type="ChEBI" id="CHEBI:78522"/>
        <dbReference type="ChEBI" id="CHEBI:456215"/>
        <dbReference type="EC" id="6.1.1.14"/>
    </reaction>
</comment>
<comment type="similarity">
    <text evidence="1 8">Belongs to the class-II aminoacyl-tRNA synthetase family.</text>
</comment>
<dbReference type="Pfam" id="PF02092">
    <property type="entry name" value="tRNA_synt_2f"/>
    <property type="match status" value="1"/>
</dbReference>
<name>A0A429ZTZ2_9ENTE</name>
<evidence type="ECO:0000256" key="1">
    <source>
        <dbReference type="ARBA" id="ARBA00008226"/>
    </source>
</evidence>
<dbReference type="Proteomes" id="UP000287239">
    <property type="component" value="Unassembled WGS sequence"/>
</dbReference>
<dbReference type="NCBIfam" id="TIGR00211">
    <property type="entry name" value="glyS"/>
    <property type="match status" value="1"/>
</dbReference>
<dbReference type="PROSITE" id="PS50861">
    <property type="entry name" value="AA_TRNA_LIGASE_II_GLYAB"/>
    <property type="match status" value="1"/>
</dbReference>
<comment type="subunit">
    <text evidence="8">Tetramer of two alpha and two beta subunits.</text>
</comment>
<keyword evidence="6 8" id="KW-0030">Aminoacyl-tRNA synthetase</keyword>
<dbReference type="OrthoDB" id="9775440at2"/>
<dbReference type="PANTHER" id="PTHR30075:SF2">
    <property type="entry name" value="GLYCINE--TRNA LIGASE, CHLOROPLASTIC_MITOCHONDRIAL 2"/>
    <property type="match status" value="1"/>
</dbReference>
<sequence>MTHNFLLEVGLEEMPARIVTPSIKQLTEKTAEFLKANRLDFESIEHFSTPRRLAIRINNLAEKQADIEEEAKGPAKKIALDAEGNWSKAAQGFVRGQGMTTDDIFFKEIKGVEYVHINKFVPGKTAGEVLVEIMTVVKKINFPVSMHWGANDFKYIRPIHWLVALLDETVLPLEILDIKADRLSRGHRFLGKTATIANAKDYEAALLAESVYVNGEERQALIVKQIAELATNNQWQIDLDEGLLDEVNNLVEYPTAFAGAFEEKYLSIPEEVLVTSMKEHQRYFDVRDTAGQLLPHFVSVRNGNEDHLENVIKGNEKVLMARLEDAEFFYKDDQALTIEDCLTKLKNVTFHEKIGSISEKMERVAAIAQLIGQEVGLSETELADLSRAAAIYKFDLVTNMVGEFPELQGIMGEKYAIMKGEKATVAQGIREHYLPTSSEGELPQSNLGAVLAIADKIDSVVSFFNVGMIPSGSNDPYALRRQTYGIIRIVADKGWNFPILRLQKEISEIINRDVERYGIELADTEAGVTDFVKARMKQFLSIKGIRHDIIEAVTNSEQQDLVKMIDAATILRNRHEEVEFKPTVEALTRVMNLAVKGEELFPGTITESVAPELFENQAEKDLYQAVAKIEDNVLTQTLPESYEALKDLHPLIEAYLAETMVMADDEAVKANRLRQLFKIARLVLSFASLDLLVVK</sequence>
<keyword evidence="2 8" id="KW-0436">Ligase</keyword>
<dbReference type="EC" id="6.1.1.14" evidence="8"/>
<evidence type="ECO:0000256" key="7">
    <source>
        <dbReference type="ARBA" id="ARBA00047937"/>
    </source>
</evidence>
<organism evidence="9 10">
    <name type="scientific">Vagococcus salmoninarum</name>
    <dbReference type="NCBI Taxonomy" id="2739"/>
    <lineage>
        <taxon>Bacteria</taxon>
        <taxon>Bacillati</taxon>
        <taxon>Bacillota</taxon>
        <taxon>Bacilli</taxon>
        <taxon>Lactobacillales</taxon>
        <taxon>Enterococcaceae</taxon>
        <taxon>Vagococcus</taxon>
    </lineage>
</organism>
<evidence type="ECO:0000256" key="5">
    <source>
        <dbReference type="ARBA" id="ARBA00022917"/>
    </source>
</evidence>
<dbReference type="GO" id="GO:0005829">
    <property type="term" value="C:cytosol"/>
    <property type="evidence" value="ECO:0007669"/>
    <property type="project" value="TreeGrafter"/>
</dbReference>
<keyword evidence="5 8" id="KW-0648">Protein biosynthesis</keyword>
<evidence type="ECO:0000313" key="9">
    <source>
        <dbReference type="EMBL" id="RST97200.1"/>
    </source>
</evidence>
<protein>
    <recommendedName>
        <fullName evidence="8">Glycine--tRNA ligase beta subunit</fullName>
        <ecNumber evidence="8">6.1.1.14</ecNumber>
    </recommendedName>
    <alternativeName>
        <fullName evidence="8">Glycyl-tRNA synthetase beta subunit</fullName>
        <shortName evidence="8">GlyRS</shortName>
    </alternativeName>
</protein>
<evidence type="ECO:0000313" key="10">
    <source>
        <dbReference type="Proteomes" id="UP000287239"/>
    </source>
</evidence>
<dbReference type="GO" id="GO:0006426">
    <property type="term" value="P:glycyl-tRNA aminoacylation"/>
    <property type="evidence" value="ECO:0007669"/>
    <property type="project" value="UniProtKB-UniRule"/>
</dbReference>
<evidence type="ECO:0000256" key="6">
    <source>
        <dbReference type="ARBA" id="ARBA00023146"/>
    </source>
</evidence>
<evidence type="ECO:0000256" key="8">
    <source>
        <dbReference type="HAMAP-Rule" id="MF_00255"/>
    </source>
</evidence>
<evidence type="ECO:0000256" key="3">
    <source>
        <dbReference type="ARBA" id="ARBA00022741"/>
    </source>
</evidence>
<comment type="caution">
    <text evidence="9">The sequence shown here is derived from an EMBL/GenBank/DDBJ whole genome shotgun (WGS) entry which is preliminary data.</text>
</comment>
<dbReference type="EMBL" id="NGJU01000003">
    <property type="protein sequence ID" value="RST97200.1"/>
    <property type="molecule type" value="Genomic_DNA"/>
</dbReference>
<dbReference type="HAMAP" id="MF_00255">
    <property type="entry name" value="Gly_tRNA_synth_beta"/>
    <property type="match status" value="1"/>
</dbReference>
<comment type="subcellular location">
    <subcellularLocation>
        <location evidence="8">Cytoplasm</location>
    </subcellularLocation>
</comment>
<keyword evidence="8" id="KW-0963">Cytoplasm</keyword>
<evidence type="ECO:0000256" key="2">
    <source>
        <dbReference type="ARBA" id="ARBA00022598"/>
    </source>
</evidence>